<keyword evidence="1" id="KW-0175">Coiled coil</keyword>
<evidence type="ECO:0000256" key="2">
    <source>
        <dbReference type="SAM" id="MobiDB-lite"/>
    </source>
</evidence>
<dbReference type="AlphaFoldDB" id="A0A7S0MET1"/>
<feature type="coiled-coil region" evidence="1">
    <location>
        <begin position="116"/>
        <end position="192"/>
    </location>
</feature>
<evidence type="ECO:0000313" key="3">
    <source>
        <dbReference type="EMBL" id="CAD8639370.1"/>
    </source>
</evidence>
<sequence length="334" mass="38355">MVPRAHLEAARDEVQRLRTEISQVRSQAAGMRVQADAAREESARHLREIDRLQAKLMDNVARESELRVSDEMTKQLRAQTEDTISRVQHETVISRLNSEIEDLARSLQDSVPRERLDGARHRAEDLSRRMEIMQARENDAARRLETVWTELHEKSEEVEILRRQCAAVARELKSAQTEARELAATNEDLLRRMDEMVPRSRAQVLERELVACRAEFSSFASSPPKVVTLQSTQGSTDSTLETEVQRCQEELLRSWQEIELRSAEIERLHKLRVADQLQIEALDRLNRRLSDRVKASISNGGVSEKTMHRSATESPPHLSEFSEEARPPSVQRLC</sequence>
<proteinExistence type="predicted"/>
<feature type="coiled-coil region" evidence="1">
    <location>
        <begin position="7"/>
        <end position="55"/>
    </location>
</feature>
<organism evidence="3">
    <name type="scientific">Cryptomonas curvata</name>
    <dbReference type="NCBI Taxonomy" id="233186"/>
    <lineage>
        <taxon>Eukaryota</taxon>
        <taxon>Cryptophyceae</taxon>
        <taxon>Cryptomonadales</taxon>
        <taxon>Cryptomonadaceae</taxon>
        <taxon>Cryptomonas</taxon>
    </lineage>
</organism>
<gene>
    <name evidence="3" type="ORF">CCUR1050_LOCUS17054</name>
</gene>
<name>A0A7S0MET1_9CRYP</name>
<accession>A0A7S0MET1</accession>
<feature type="region of interest" description="Disordered" evidence="2">
    <location>
        <begin position="296"/>
        <end position="334"/>
    </location>
</feature>
<evidence type="ECO:0000256" key="1">
    <source>
        <dbReference type="SAM" id="Coils"/>
    </source>
</evidence>
<dbReference type="EMBL" id="HBEZ01030778">
    <property type="protein sequence ID" value="CAD8639370.1"/>
    <property type="molecule type" value="Transcribed_RNA"/>
</dbReference>
<reference evidence="3" key="1">
    <citation type="submission" date="2021-01" db="EMBL/GenBank/DDBJ databases">
        <authorList>
            <person name="Corre E."/>
            <person name="Pelletier E."/>
            <person name="Niang G."/>
            <person name="Scheremetjew M."/>
            <person name="Finn R."/>
            <person name="Kale V."/>
            <person name="Holt S."/>
            <person name="Cochrane G."/>
            <person name="Meng A."/>
            <person name="Brown T."/>
            <person name="Cohen L."/>
        </authorList>
    </citation>
    <scope>NUCLEOTIDE SEQUENCE</scope>
    <source>
        <strain evidence="3">CCAP979/52</strain>
    </source>
</reference>
<protein>
    <submittedName>
        <fullName evidence="3">Uncharacterized protein</fullName>
    </submittedName>
</protein>